<evidence type="ECO:0000313" key="2">
    <source>
        <dbReference type="EMBL" id="CAI4011195.1"/>
    </source>
</evidence>
<feature type="coiled-coil region" evidence="1">
    <location>
        <begin position="4"/>
        <end position="204"/>
    </location>
</feature>
<dbReference type="AlphaFoldDB" id="A0A9P1DJ50"/>
<organism evidence="2">
    <name type="scientific">Cladocopium goreaui</name>
    <dbReference type="NCBI Taxonomy" id="2562237"/>
    <lineage>
        <taxon>Eukaryota</taxon>
        <taxon>Sar</taxon>
        <taxon>Alveolata</taxon>
        <taxon>Dinophyceae</taxon>
        <taxon>Suessiales</taxon>
        <taxon>Symbiodiniaceae</taxon>
        <taxon>Cladocopium</taxon>
    </lineage>
</organism>
<dbReference type="EMBL" id="CAMXCT020005041">
    <property type="protein sequence ID" value="CAL1164570.1"/>
    <property type="molecule type" value="Genomic_DNA"/>
</dbReference>
<dbReference type="EMBL" id="CAMXCT010005041">
    <property type="protein sequence ID" value="CAI4011195.1"/>
    <property type="molecule type" value="Genomic_DNA"/>
</dbReference>
<comment type="caution">
    <text evidence="2">The sequence shown here is derived from an EMBL/GenBank/DDBJ whole genome shotgun (WGS) entry which is preliminary data.</text>
</comment>
<sequence>VTASKELQEEMTRLTTAANRAQEAEKSLHAKLEAIQEELVKEKARAEAEASKCVAARDVQEAIMQEMISANVEKRTVRESLEAQLQEQKKRASEFEAKYLQLQAEEESRNRGQKQVLDQERSFVDRLIRDKEGLEQSTGRLQEQLAKANMAANELEAKFNQERLKLEAANQDRLELMQRQKLSAEEAEHADKVLQHQIKSAQEAELRLSNRAAALKALMEGERAKVEQLTEGFAMLAKQVGSGQPQPQLENQLQELNSQMLEMRAMLKSKGDEGPKDAELTHALNEVSAANAQIQTAVAREKDALER</sequence>
<feature type="coiled-coil region" evidence="1">
    <location>
        <begin position="246"/>
        <end position="273"/>
    </location>
</feature>
<keyword evidence="4" id="KW-1185">Reference proteome</keyword>
<evidence type="ECO:0000313" key="3">
    <source>
        <dbReference type="EMBL" id="CAL4798507.1"/>
    </source>
</evidence>
<dbReference type="Proteomes" id="UP001152797">
    <property type="component" value="Unassembled WGS sequence"/>
</dbReference>
<proteinExistence type="predicted"/>
<keyword evidence="1" id="KW-0175">Coiled coil</keyword>
<protein>
    <submittedName>
        <fullName evidence="3">WW domain-containing protein</fullName>
    </submittedName>
</protein>
<dbReference type="EMBL" id="CAMXCT030005041">
    <property type="protein sequence ID" value="CAL4798507.1"/>
    <property type="molecule type" value="Genomic_DNA"/>
</dbReference>
<feature type="non-terminal residue" evidence="2">
    <location>
        <position position="1"/>
    </location>
</feature>
<gene>
    <name evidence="2" type="ORF">C1SCF055_LOCUS36378</name>
</gene>
<name>A0A9P1DJ50_9DINO</name>
<evidence type="ECO:0000313" key="4">
    <source>
        <dbReference type="Proteomes" id="UP001152797"/>
    </source>
</evidence>
<reference evidence="2" key="1">
    <citation type="submission" date="2022-10" db="EMBL/GenBank/DDBJ databases">
        <authorList>
            <person name="Chen Y."/>
            <person name="Dougan E. K."/>
            <person name="Chan C."/>
            <person name="Rhodes N."/>
            <person name="Thang M."/>
        </authorList>
    </citation>
    <scope>NUCLEOTIDE SEQUENCE</scope>
</reference>
<accession>A0A9P1DJ50</accession>
<reference evidence="3 4" key="2">
    <citation type="submission" date="2024-05" db="EMBL/GenBank/DDBJ databases">
        <authorList>
            <person name="Chen Y."/>
            <person name="Shah S."/>
            <person name="Dougan E. K."/>
            <person name="Thang M."/>
            <person name="Chan C."/>
        </authorList>
    </citation>
    <scope>NUCLEOTIDE SEQUENCE [LARGE SCALE GENOMIC DNA]</scope>
</reference>
<evidence type="ECO:0000256" key="1">
    <source>
        <dbReference type="SAM" id="Coils"/>
    </source>
</evidence>
<feature type="non-terminal residue" evidence="2">
    <location>
        <position position="307"/>
    </location>
</feature>
<dbReference type="OrthoDB" id="441890at2759"/>